<sequence>MLTKAEQRLSGLKSIDSKIDLGHGVTLASFQKEIETLRQSIDRYNTLLSQVDDASNAIGAAEKQLSVAAENVLLGVKMKYGKDSSQYEMAGGTRLSDRRRRRVSQPVVETATV</sequence>
<name>A0A2W4TVB0_9CYAN</name>
<keyword evidence="1" id="KW-0175">Coiled coil</keyword>
<reference evidence="3 4" key="2">
    <citation type="submission" date="2018-06" db="EMBL/GenBank/DDBJ databases">
        <title>Metagenomic assembly of (sub)arctic Cyanobacteria and their associated microbiome from non-axenic cultures.</title>
        <authorList>
            <person name="Baurain D."/>
        </authorList>
    </citation>
    <scope>NUCLEOTIDE SEQUENCE [LARGE SCALE GENOMIC DNA]</scope>
    <source>
        <strain evidence="3">ULC129bin1</strain>
    </source>
</reference>
<feature type="region of interest" description="Disordered" evidence="2">
    <location>
        <begin position="87"/>
        <end position="113"/>
    </location>
</feature>
<protein>
    <submittedName>
        <fullName evidence="3">Uncharacterized protein</fullName>
    </submittedName>
</protein>
<evidence type="ECO:0000256" key="2">
    <source>
        <dbReference type="SAM" id="MobiDB-lite"/>
    </source>
</evidence>
<accession>A0A2W4TVB0</accession>
<reference evidence="4" key="1">
    <citation type="submission" date="2018-04" db="EMBL/GenBank/DDBJ databases">
        <authorList>
            <person name="Cornet L."/>
        </authorList>
    </citation>
    <scope>NUCLEOTIDE SEQUENCE [LARGE SCALE GENOMIC DNA]</scope>
</reference>
<feature type="coiled-coil region" evidence="1">
    <location>
        <begin position="27"/>
        <end position="64"/>
    </location>
</feature>
<dbReference type="AlphaFoldDB" id="A0A2W4TVB0"/>
<dbReference type="EMBL" id="QBMC01000135">
    <property type="protein sequence ID" value="PZO12986.1"/>
    <property type="molecule type" value="Genomic_DNA"/>
</dbReference>
<evidence type="ECO:0000313" key="3">
    <source>
        <dbReference type="EMBL" id="PZO12986.1"/>
    </source>
</evidence>
<comment type="caution">
    <text evidence="3">The sequence shown here is derived from an EMBL/GenBank/DDBJ whole genome shotgun (WGS) entry which is preliminary data.</text>
</comment>
<evidence type="ECO:0000256" key="1">
    <source>
        <dbReference type="SAM" id="Coils"/>
    </source>
</evidence>
<evidence type="ECO:0000313" key="4">
    <source>
        <dbReference type="Proteomes" id="UP000249354"/>
    </source>
</evidence>
<dbReference type="Proteomes" id="UP000249354">
    <property type="component" value="Unassembled WGS sequence"/>
</dbReference>
<gene>
    <name evidence="3" type="ORF">DCF25_16785</name>
</gene>
<organism evidence="3 4">
    <name type="scientific">Leptolyngbya foveolarum</name>
    <dbReference type="NCBI Taxonomy" id="47253"/>
    <lineage>
        <taxon>Bacteria</taxon>
        <taxon>Bacillati</taxon>
        <taxon>Cyanobacteriota</taxon>
        <taxon>Cyanophyceae</taxon>
        <taxon>Leptolyngbyales</taxon>
        <taxon>Leptolyngbyaceae</taxon>
        <taxon>Leptolyngbya group</taxon>
        <taxon>Leptolyngbya</taxon>
    </lineage>
</organism>
<proteinExistence type="predicted"/>